<keyword evidence="4" id="KW-1185">Reference proteome</keyword>
<feature type="transmembrane region" description="Helical" evidence="1">
    <location>
        <begin position="179"/>
        <end position="199"/>
    </location>
</feature>
<gene>
    <name evidence="3" type="ORF">HGRIS_014961</name>
</gene>
<keyword evidence="1" id="KW-0472">Membrane</keyword>
<name>A0ABR3IY77_9AGAR</name>
<feature type="transmembrane region" description="Helical" evidence="1">
    <location>
        <begin position="153"/>
        <end position="173"/>
    </location>
</feature>
<evidence type="ECO:0000313" key="3">
    <source>
        <dbReference type="EMBL" id="KAL0948307.1"/>
    </source>
</evidence>
<proteinExistence type="predicted"/>
<accession>A0ABR3IY77</accession>
<dbReference type="EMBL" id="JASNQZ010000014">
    <property type="protein sequence ID" value="KAL0948307.1"/>
    <property type="molecule type" value="Genomic_DNA"/>
</dbReference>
<protein>
    <submittedName>
        <fullName evidence="3">Uncharacterized protein</fullName>
    </submittedName>
</protein>
<keyword evidence="2" id="KW-0732">Signal</keyword>
<keyword evidence="1" id="KW-0812">Transmembrane</keyword>
<feature type="signal peptide" evidence="2">
    <location>
        <begin position="1"/>
        <end position="21"/>
    </location>
</feature>
<evidence type="ECO:0000313" key="4">
    <source>
        <dbReference type="Proteomes" id="UP001556367"/>
    </source>
</evidence>
<evidence type="ECO:0000256" key="2">
    <source>
        <dbReference type="SAM" id="SignalP"/>
    </source>
</evidence>
<sequence>MPSFKTLSMIATFAFAAFAGATPMPAPCAAIGNCNTTPPPPTCSTGPCHPKPLPDVIKDCHTSLTPLCSKLSTAINLKIGVDLKAQILPIINEIKVVLKVAIDEAKACTGHPTPAILTVTVKELGELISKLLVLIFGSIGAVISTCGIVRVKVILPLLVEVAALVATLLEVVLGLVGGLVVSILPGIAGVLQVILFLNVGSLLKCLNLKAVLGINLGLGIL</sequence>
<keyword evidence="1" id="KW-1133">Transmembrane helix</keyword>
<organism evidence="3 4">
    <name type="scientific">Hohenbuehelia grisea</name>
    <dbReference type="NCBI Taxonomy" id="104357"/>
    <lineage>
        <taxon>Eukaryota</taxon>
        <taxon>Fungi</taxon>
        <taxon>Dikarya</taxon>
        <taxon>Basidiomycota</taxon>
        <taxon>Agaricomycotina</taxon>
        <taxon>Agaricomycetes</taxon>
        <taxon>Agaricomycetidae</taxon>
        <taxon>Agaricales</taxon>
        <taxon>Pleurotineae</taxon>
        <taxon>Pleurotaceae</taxon>
        <taxon>Hohenbuehelia</taxon>
    </lineage>
</organism>
<feature type="chain" id="PRO_5046853784" evidence="2">
    <location>
        <begin position="22"/>
        <end position="221"/>
    </location>
</feature>
<feature type="transmembrane region" description="Helical" evidence="1">
    <location>
        <begin position="127"/>
        <end position="146"/>
    </location>
</feature>
<evidence type="ECO:0000256" key="1">
    <source>
        <dbReference type="SAM" id="Phobius"/>
    </source>
</evidence>
<reference evidence="4" key="1">
    <citation type="submission" date="2024-06" db="EMBL/GenBank/DDBJ databases">
        <title>Multi-omics analyses provide insights into the biosynthesis of the anticancer antibiotic pleurotin in Hohenbuehelia grisea.</title>
        <authorList>
            <person name="Weaver J.A."/>
            <person name="Alberti F."/>
        </authorList>
    </citation>
    <scope>NUCLEOTIDE SEQUENCE [LARGE SCALE GENOMIC DNA]</scope>
    <source>
        <strain evidence="4">T-177</strain>
    </source>
</reference>
<dbReference type="Proteomes" id="UP001556367">
    <property type="component" value="Unassembled WGS sequence"/>
</dbReference>
<comment type="caution">
    <text evidence="3">The sequence shown here is derived from an EMBL/GenBank/DDBJ whole genome shotgun (WGS) entry which is preliminary data.</text>
</comment>